<evidence type="ECO:0000313" key="3">
    <source>
        <dbReference type="Proteomes" id="UP000815677"/>
    </source>
</evidence>
<feature type="region of interest" description="Disordered" evidence="1">
    <location>
        <begin position="22"/>
        <end position="66"/>
    </location>
</feature>
<dbReference type="Proteomes" id="UP000815677">
    <property type="component" value="Unassembled WGS sequence"/>
</dbReference>
<feature type="compositionally biased region" description="Basic and acidic residues" evidence="1">
    <location>
        <begin position="22"/>
        <end position="34"/>
    </location>
</feature>
<protein>
    <submittedName>
        <fullName evidence="2">Uncharacterized protein</fullName>
    </submittedName>
</protein>
<reference evidence="2" key="1">
    <citation type="submission" date="2014-09" db="EMBL/GenBank/DDBJ databases">
        <title>Genome sequence of the luminous mushroom Mycena chlorophos for searching fungal bioluminescence genes.</title>
        <authorList>
            <person name="Tanaka Y."/>
            <person name="Kasuga D."/>
            <person name="Oba Y."/>
            <person name="Hase S."/>
            <person name="Sato K."/>
            <person name="Oba Y."/>
            <person name="Sakakibara Y."/>
        </authorList>
    </citation>
    <scope>NUCLEOTIDE SEQUENCE</scope>
</reference>
<proteinExistence type="predicted"/>
<name>A0ABQ0KXS1_MYCCL</name>
<evidence type="ECO:0000313" key="2">
    <source>
        <dbReference type="EMBL" id="GAT43760.1"/>
    </source>
</evidence>
<keyword evidence="3" id="KW-1185">Reference proteome</keyword>
<gene>
    <name evidence="2" type="ORF">MCHLO_01428</name>
</gene>
<organism evidence="2 3">
    <name type="scientific">Mycena chlorophos</name>
    <name type="common">Agaric fungus</name>
    <name type="synonym">Agaricus chlorophos</name>
    <dbReference type="NCBI Taxonomy" id="658473"/>
    <lineage>
        <taxon>Eukaryota</taxon>
        <taxon>Fungi</taxon>
        <taxon>Dikarya</taxon>
        <taxon>Basidiomycota</taxon>
        <taxon>Agaricomycotina</taxon>
        <taxon>Agaricomycetes</taxon>
        <taxon>Agaricomycetidae</taxon>
        <taxon>Agaricales</taxon>
        <taxon>Marasmiineae</taxon>
        <taxon>Mycenaceae</taxon>
        <taxon>Mycena</taxon>
    </lineage>
</organism>
<evidence type="ECO:0000256" key="1">
    <source>
        <dbReference type="SAM" id="MobiDB-lite"/>
    </source>
</evidence>
<sequence length="85" mass="9335">MAAEGRKSRRWKCAVVQGRARDPLIRRADNEQHARKPKRPAADPTNGQRVDASDTMQKSARDAGRECVNGLVSAETCTSRAARMG</sequence>
<accession>A0ABQ0KXS1</accession>
<dbReference type="EMBL" id="DF839249">
    <property type="protein sequence ID" value="GAT43760.1"/>
    <property type="molecule type" value="Genomic_DNA"/>
</dbReference>